<evidence type="ECO:0000313" key="5">
    <source>
        <dbReference type="Proteomes" id="UP001163096"/>
    </source>
</evidence>
<dbReference type="CDD" id="cd06223">
    <property type="entry name" value="PRTases_typeI"/>
    <property type="match status" value="1"/>
</dbReference>
<dbReference type="Gene3D" id="3.40.50.2020">
    <property type="match status" value="1"/>
</dbReference>
<dbReference type="GO" id="GO:0016757">
    <property type="term" value="F:glycosyltransferase activity"/>
    <property type="evidence" value="ECO:0007669"/>
    <property type="project" value="UniProtKB-KW"/>
</dbReference>
<dbReference type="PANTHER" id="PTHR43363:SF3">
    <property type="entry name" value="XANTHINE-GUANINE PHOSPHORIBOSYLTRANSFERASE"/>
    <property type="match status" value="1"/>
</dbReference>
<evidence type="ECO:0000313" key="4">
    <source>
        <dbReference type="EMBL" id="WAI02340.1"/>
    </source>
</evidence>
<dbReference type="InterPro" id="IPR029057">
    <property type="entry name" value="PRTase-like"/>
</dbReference>
<organism evidence="4 5">
    <name type="scientific">Methanogenium organophilum</name>
    <dbReference type="NCBI Taxonomy" id="2199"/>
    <lineage>
        <taxon>Archaea</taxon>
        <taxon>Methanobacteriati</taxon>
        <taxon>Methanobacteriota</taxon>
        <taxon>Stenosarchaea group</taxon>
        <taxon>Methanomicrobia</taxon>
        <taxon>Methanomicrobiales</taxon>
        <taxon>Methanomicrobiaceae</taxon>
        <taxon>Methanogenium</taxon>
    </lineage>
</organism>
<dbReference type="KEGG" id="mou:OU421_05565"/>
<name>A0A9X9S6J2_METOG</name>
<dbReference type="SUPFAM" id="SSF53271">
    <property type="entry name" value="PRTase-like"/>
    <property type="match status" value="1"/>
</dbReference>
<dbReference type="Proteomes" id="UP001163096">
    <property type="component" value="Chromosome"/>
</dbReference>
<dbReference type="EMBL" id="CP113361">
    <property type="protein sequence ID" value="WAI02340.1"/>
    <property type="molecule type" value="Genomic_DNA"/>
</dbReference>
<reference evidence="4" key="1">
    <citation type="submission" date="2022-11" db="EMBL/GenBank/DDBJ databases">
        <title>Complete genome sequence of Methanogenium organophilum DSM 3596.</title>
        <authorList>
            <person name="Chen S.-C."/>
            <person name="Lai S.-J."/>
            <person name="You Y.-T."/>
        </authorList>
    </citation>
    <scope>NUCLEOTIDE SEQUENCE</scope>
    <source>
        <strain evidence="4">DSM 3596</strain>
    </source>
</reference>
<evidence type="ECO:0000256" key="2">
    <source>
        <dbReference type="ARBA" id="ARBA00022679"/>
    </source>
</evidence>
<keyword evidence="1 4" id="KW-0328">Glycosyltransferase</keyword>
<dbReference type="Pfam" id="PF00156">
    <property type="entry name" value="Pribosyltran"/>
    <property type="match status" value="1"/>
</dbReference>
<proteinExistence type="predicted"/>
<dbReference type="AlphaFoldDB" id="A0A9X9S6J2"/>
<evidence type="ECO:0000256" key="1">
    <source>
        <dbReference type="ARBA" id="ARBA00022676"/>
    </source>
</evidence>
<feature type="domain" description="Phosphoribosyltransferase" evidence="3">
    <location>
        <begin position="13"/>
        <end position="155"/>
    </location>
</feature>
<sequence length="225" mass="25271">MLPDTFPCELITWERAAALGRRLAQVVRESGYRPDLAVAIGRGGYVPARVLCDYLRYEMLTSIKIEHWGEAGEEKPETTVRFPLSIDVIGSRLLVVDDVTDTGDTLTAAVSYLRDCGAAEIRTAVLQHKGTSGFLPDYYAEIVTDWRWIIYPWAVYEDLSGFVLRILKKGPATPEEIVDDLTEDFSITADTRMFAEICADLFQRGEAELRDGKIQISGWGNLHHQ</sequence>
<keyword evidence="5" id="KW-1185">Reference proteome</keyword>
<keyword evidence="2" id="KW-0808">Transferase</keyword>
<dbReference type="RefSeq" id="WP_268187618.1">
    <property type="nucleotide sequence ID" value="NZ_CP113361.1"/>
</dbReference>
<evidence type="ECO:0000259" key="3">
    <source>
        <dbReference type="Pfam" id="PF00156"/>
    </source>
</evidence>
<dbReference type="InterPro" id="IPR000836">
    <property type="entry name" value="PRTase_dom"/>
</dbReference>
<dbReference type="PANTHER" id="PTHR43363">
    <property type="entry name" value="HYPOXANTHINE PHOSPHORIBOSYLTRANSFERASE"/>
    <property type="match status" value="1"/>
</dbReference>
<gene>
    <name evidence="4" type="ORF">OU421_05565</name>
</gene>
<dbReference type="GeneID" id="76834549"/>
<protein>
    <submittedName>
        <fullName evidence="4">Phosphoribosyltransferase</fullName>
    </submittedName>
</protein>
<accession>A0A9X9S6J2</accession>